<protein>
    <submittedName>
        <fullName evidence="2">Uncharacterized protein</fullName>
    </submittedName>
</protein>
<evidence type="ECO:0000313" key="2">
    <source>
        <dbReference type="EnsemblMetazoa" id="AALB004092-PA"/>
    </source>
</evidence>
<feature type="region of interest" description="Disordered" evidence="1">
    <location>
        <begin position="105"/>
        <end position="209"/>
    </location>
</feature>
<feature type="compositionally biased region" description="Low complexity" evidence="1">
    <location>
        <begin position="122"/>
        <end position="150"/>
    </location>
</feature>
<evidence type="ECO:0000313" key="3">
    <source>
        <dbReference type="Proteomes" id="UP000069272"/>
    </source>
</evidence>
<feature type="compositionally biased region" description="Polar residues" evidence="1">
    <location>
        <begin position="811"/>
        <end position="851"/>
    </location>
</feature>
<feature type="compositionally biased region" description="Gly residues" evidence="1">
    <location>
        <begin position="47"/>
        <end position="62"/>
    </location>
</feature>
<dbReference type="VEuPathDB" id="VectorBase:AALB004092"/>
<feature type="compositionally biased region" description="Polar residues" evidence="1">
    <location>
        <begin position="1920"/>
        <end position="1930"/>
    </location>
</feature>
<feature type="compositionally biased region" description="Basic and acidic residues" evidence="1">
    <location>
        <begin position="511"/>
        <end position="521"/>
    </location>
</feature>
<evidence type="ECO:0000256" key="1">
    <source>
        <dbReference type="SAM" id="MobiDB-lite"/>
    </source>
</evidence>
<feature type="compositionally biased region" description="Polar residues" evidence="1">
    <location>
        <begin position="1879"/>
        <end position="1899"/>
    </location>
</feature>
<dbReference type="EnsemblMetazoa" id="AALB004092-RA">
    <property type="protein sequence ID" value="AALB004092-PA"/>
    <property type="gene ID" value="AALB004092"/>
</dbReference>
<sequence>NSDSASNYVDRVRIRDSSNSFGGPGRGSGWRQKSLSNIDLPTSYRGIAGGGGGGGGGSSSITAGGGLGAGQFRYRDYDSGLYDLYSRIDSQREEYEDLYGVNPKAARAGSSSNDHRHSVDRVATATGSTSSSVVAAAAAGGNTGASSGAAAGAGGAVSGSKASGKRRHNRNQDASATSEHAGQHHHHHHHHHHHSAGGGGGSQQQQQLQQQFYNPDSNEACSLRRTRSLAVIREESYNELHLPGGRGGSRRSQLIPRAKLTDRNFFKERFSYIYDDNGELPPGSPDGDSGYSLARRFASSAAQQPGSIGSQQQPPFPWHTDKSDLDSIDSSIFKHSLHQQSSFEGSRRNSVRSDSTKFVSKVEVHSEYSGVSGSGGSGQSKSDTGVDADLRHLDDLSLREGGSSRKTGTSKNSTLETIKKGQKSSSASGRHRKPSAGTGGYPVEQLAGGNRNRKYGVKEEDESGITIIEIKDSQVSHKSSSVISYDSIYLSSESDEKELLEDGGPLPLLPREVEKRRRHEQDEDEDDPELIDIKFEDYEQLFHETDDLENAESTIDTLYGQVTKPKPKIVAVEPKVHGNDSLRRYIKNTSRSTIERLSLISNLKLRQEFGGNQELGASSPVASPGLRNGKDKQQQLPLTADSDYQYNSLPDADVCKILRNSERIDAKLRRIADSEHSGAHGSEEHGGRSRDGTAAFDSLPRLHKSSLGLTQPPSDEDISLEESDKGAPSIEVVETPTKEVLSHASSKVYLKDVGVELDYENSVVTGNSDQESDITIVAPQEDLEVPTPAIVVTPADKHQKQSQQQQQRSSAAPSTKGQRSVLSRPTTKPEQSVVYSTFASTAGKQTTSRINYESKEPKKPNPEALREVRTKLKPIPVVQTESNAAKVPLALAPTVKLGGKKVIVDEVAAKAAKREKELVKTTPTIPVVTVEKVTNQKQHPVKPTPSQPKTISVRDASPGGTAIATRPQEPIPIAAKAKESREEDEKQGSPKVDHSSLFKETNPFKEQARREIKNKVNDRPLFKGVRRFNSTENIYASTPIIVTKTFNNCIKTNEIKTKSFDSLIVENGGQCTNKLHPKMPRPQVIQIVDSKQQQHQQQQTMASNGGADTVRNTSKNGQQTQREFLHKVDSVRSYWSKMLDEVEQLVESDGDAVRADTDERLMNAKNDLLHQQLSSSKNGNAERKASIGSATSEASDSSKNTTSTKAASSSGGGGASIITTVSSSRDDVQDDGGSSNQLPRHTTSSSSRNKYSTYQLDDDDELNFQSFSPTVEIIELDGHKQAALVKPKNAKDLDFDHVRYKVMKSEMFQKNLLVNHRKAAQFDGLMQYLQDYSFQELLAHNNVVIIEPVRTKIEKISEKPPQMPAGVCKITNGALQAAGKQRQSNGTSSGIKKHFFYHPIRVNKELLDEELPSPDTVRNVRKLFEGTLRLGTAAKQAYEEAKANGTAGIRKWDSASLSSGVSSSGDLSSPCDCGTSEYDGAPAGPAARSVEHLCGAGAAVAASEVAATAAVEPSELLESHYVSQDVLEKIRECGSTVTYYGGRVLDKRNEHISTMTRAIMREIRGQDRKCGMCQPHNCIGCGEPADREDDDDDEDDEHDEYEDDEHHAHGCPSSRRSASGARDSGGLGVKFKLVKSNSCSSRLELAGTGKTPPDLLRPNGRIRGRHHILEENGGGSGPGEMFEGAVEEEAEETVRDMVSRLESGGTLAPRSKPRIIESKCIEKYESGTDSPSPAITINNQTTLEKTIALVDDGPALTPVTVNNHINFVHHSATSTIPQPPPQIPAPLVIPTLLKGPGGGGKALECTVSVAPAMHINAAPHHTTSSMDRPVKVCRNKNVDLAFAATMRQIASMNSGTAATRAPSSSVRKSASLLSMSGDPATSFQDTTPTTDSAPQSASSVTKTVTFNFTAAGNGVHNKQEPPTANNNNENGIHHHPHQQQQQQQQDDHTTAGVVAVDQSENLRPSAIAEQRKIDELTSPKLVNWSTIGRFDERQYFANDRKLIEKRKYDDMEFEEFEVLDPNAPPSSEHYDSLNSKC</sequence>
<feature type="region of interest" description="Disordered" evidence="1">
    <location>
        <begin position="495"/>
        <end position="529"/>
    </location>
</feature>
<feature type="compositionally biased region" description="Polar residues" evidence="1">
    <location>
        <begin position="1170"/>
        <end position="1179"/>
    </location>
</feature>
<feature type="compositionally biased region" description="Low complexity" evidence="1">
    <location>
        <begin position="1863"/>
        <end position="1876"/>
    </location>
</feature>
<feature type="compositionally biased region" description="Low complexity" evidence="1">
    <location>
        <begin position="298"/>
        <end position="313"/>
    </location>
</feature>
<reference evidence="2 3" key="1">
    <citation type="journal article" date="2017" name="G3 (Bethesda)">
        <title>The Physical Genome Mapping of Anopheles albimanus Corrected Scaffold Misassemblies and Identified Interarm Rearrangements in Genus Anopheles.</title>
        <authorList>
            <person name="Artemov G.N."/>
            <person name="Peery A.N."/>
            <person name="Jiang X."/>
            <person name="Tu Z."/>
            <person name="Stegniy V.N."/>
            <person name="Sharakhova M.V."/>
            <person name="Sharakhov I.V."/>
        </authorList>
    </citation>
    <scope>NUCLEOTIDE SEQUENCE [LARGE SCALE GENOMIC DNA]</scope>
    <source>
        <strain evidence="2 3">ALBI9_A</strain>
    </source>
</reference>
<feature type="region of interest" description="Disordered" evidence="1">
    <location>
        <begin position="367"/>
        <end position="386"/>
    </location>
</feature>
<feature type="compositionally biased region" description="Low complexity" evidence="1">
    <location>
        <begin position="1613"/>
        <end position="1622"/>
    </location>
</feature>
<feature type="region of interest" description="Disordered" evidence="1">
    <location>
        <begin position="1852"/>
        <end position="1899"/>
    </location>
</feature>
<feature type="compositionally biased region" description="Basic residues" evidence="1">
    <location>
        <begin position="183"/>
        <end position="195"/>
    </location>
</feature>
<dbReference type="VEuPathDB" id="VectorBase:AALB20_036876"/>
<accession>A0A182FC58</accession>
<feature type="region of interest" description="Disordered" evidence="1">
    <location>
        <begin position="395"/>
        <end position="456"/>
    </location>
</feature>
<feature type="compositionally biased region" description="Acidic residues" evidence="1">
    <location>
        <begin position="1586"/>
        <end position="1603"/>
    </location>
</feature>
<feature type="compositionally biased region" description="Low complexity" evidence="1">
    <location>
        <begin position="801"/>
        <end position="810"/>
    </location>
</feature>
<feature type="compositionally biased region" description="Polar residues" evidence="1">
    <location>
        <begin position="1110"/>
        <end position="1122"/>
    </location>
</feature>
<feature type="region of interest" description="Disordered" evidence="1">
    <location>
        <begin position="795"/>
        <end position="863"/>
    </location>
</feature>
<feature type="region of interest" description="Disordered" evidence="1">
    <location>
        <begin position="1"/>
        <end position="62"/>
    </location>
</feature>
<proteinExistence type="predicted"/>
<feature type="compositionally biased region" description="Basic and acidic residues" evidence="1">
    <location>
        <begin position="976"/>
        <end position="996"/>
    </location>
</feature>
<dbReference type="Proteomes" id="UP000069272">
    <property type="component" value="Chromosome 3L"/>
</dbReference>
<feature type="compositionally biased region" description="Low complexity" evidence="1">
    <location>
        <begin position="1194"/>
        <end position="1209"/>
    </location>
</feature>
<feature type="region of interest" description="Disordered" evidence="1">
    <location>
        <begin position="298"/>
        <end position="324"/>
    </location>
</feature>
<feature type="compositionally biased region" description="Basic and acidic residues" evidence="1">
    <location>
        <begin position="670"/>
        <end position="691"/>
    </location>
</feature>
<feature type="region of interest" description="Disordered" evidence="1">
    <location>
        <begin position="935"/>
        <end position="996"/>
    </location>
</feature>
<feature type="region of interest" description="Disordered" evidence="1">
    <location>
        <begin position="670"/>
        <end position="731"/>
    </location>
</feature>
<feature type="region of interest" description="Disordered" evidence="1">
    <location>
        <begin position="1170"/>
        <end position="1252"/>
    </location>
</feature>
<feature type="compositionally biased region" description="Basic and acidic residues" evidence="1">
    <location>
        <begin position="852"/>
        <end position="863"/>
    </location>
</feature>
<keyword evidence="3" id="KW-1185">Reference proteome</keyword>
<feature type="region of interest" description="Disordered" evidence="1">
    <location>
        <begin position="1581"/>
        <end position="1624"/>
    </location>
</feature>
<feature type="region of interest" description="Disordered" evidence="1">
    <location>
        <begin position="611"/>
        <end position="632"/>
    </location>
</feature>
<feature type="compositionally biased region" description="Polar residues" evidence="1">
    <location>
        <begin position="404"/>
        <end position="416"/>
    </location>
</feature>
<name>A0A182FC58_ANOAL</name>
<feature type="compositionally biased region" description="Polar residues" evidence="1">
    <location>
        <begin position="31"/>
        <end position="40"/>
    </location>
</feature>
<feature type="compositionally biased region" description="Polar residues" evidence="1">
    <location>
        <begin position="1232"/>
        <end position="1252"/>
    </location>
</feature>
<feature type="region of interest" description="Disordered" evidence="1">
    <location>
        <begin position="1911"/>
        <end position="1951"/>
    </location>
</feature>
<reference evidence="2" key="2">
    <citation type="submission" date="2022-08" db="UniProtKB">
        <authorList>
            <consortium name="EnsemblMetazoa"/>
        </authorList>
    </citation>
    <scope>IDENTIFICATION</scope>
    <source>
        <strain evidence="2">STECLA/ALBI9_A</strain>
    </source>
</reference>
<feature type="region of interest" description="Disordered" evidence="1">
    <location>
        <begin position="1095"/>
        <end position="1124"/>
    </location>
</feature>
<organism evidence="2 3">
    <name type="scientific">Anopheles albimanus</name>
    <name type="common">New world malaria mosquito</name>
    <dbReference type="NCBI Taxonomy" id="7167"/>
    <lineage>
        <taxon>Eukaryota</taxon>
        <taxon>Metazoa</taxon>
        <taxon>Ecdysozoa</taxon>
        <taxon>Arthropoda</taxon>
        <taxon>Hexapoda</taxon>
        <taxon>Insecta</taxon>
        <taxon>Pterygota</taxon>
        <taxon>Neoptera</taxon>
        <taxon>Endopterygota</taxon>
        <taxon>Diptera</taxon>
        <taxon>Nematocera</taxon>
        <taxon>Culicoidea</taxon>
        <taxon>Culicidae</taxon>
        <taxon>Anophelinae</taxon>
        <taxon>Anopheles</taxon>
    </lineage>
</organism>